<name>A0ABN2NXH1_9ACTN</name>
<sequence length="233" mass="24922">MAPSTTVRHRSLDGVSYRLTGPLDLALPGTSAADISIGGRLTEFTAGPRSLADDIAGALGITSFDSELSFRGGTLRLASRQEYEPRSGLAERPVLVAWQGRKYSLVTRLYSVTVRDVLGLLRTLGIAEHDDGITLTPEREAGSAFVRPATVIKEVPGLGLLEMSEPTRDEADELPPWRGAAVPSGELYRDTLSDGRTFFLLSGPRLRATLVPLGDTAEAAPDLLGKLHVTAED</sequence>
<gene>
    <name evidence="1" type="ORF">GCM10009716_14280</name>
</gene>
<proteinExistence type="predicted"/>
<accession>A0ABN2NXH1</accession>
<keyword evidence="2" id="KW-1185">Reference proteome</keyword>
<dbReference type="Proteomes" id="UP001501303">
    <property type="component" value="Unassembled WGS sequence"/>
</dbReference>
<dbReference type="EMBL" id="BAAAMJ010000010">
    <property type="protein sequence ID" value="GAA1905526.1"/>
    <property type="molecule type" value="Genomic_DNA"/>
</dbReference>
<organism evidence="1 2">
    <name type="scientific">Streptomyces sodiiphilus</name>
    <dbReference type="NCBI Taxonomy" id="226217"/>
    <lineage>
        <taxon>Bacteria</taxon>
        <taxon>Bacillati</taxon>
        <taxon>Actinomycetota</taxon>
        <taxon>Actinomycetes</taxon>
        <taxon>Kitasatosporales</taxon>
        <taxon>Streptomycetaceae</taxon>
        <taxon>Streptomyces</taxon>
    </lineage>
</organism>
<reference evidence="1 2" key="1">
    <citation type="journal article" date="2019" name="Int. J. Syst. Evol. Microbiol.">
        <title>The Global Catalogue of Microorganisms (GCM) 10K type strain sequencing project: providing services to taxonomists for standard genome sequencing and annotation.</title>
        <authorList>
            <consortium name="The Broad Institute Genomics Platform"/>
            <consortium name="The Broad Institute Genome Sequencing Center for Infectious Disease"/>
            <person name="Wu L."/>
            <person name="Ma J."/>
        </authorList>
    </citation>
    <scope>NUCLEOTIDE SEQUENCE [LARGE SCALE GENOMIC DNA]</scope>
    <source>
        <strain evidence="1 2">JCM 13581</strain>
    </source>
</reference>
<protein>
    <submittedName>
        <fullName evidence="1">Uncharacterized protein</fullName>
    </submittedName>
</protein>
<evidence type="ECO:0000313" key="1">
    <source>
        <dbReference type="EMBL" id="GAA1905526.1"/>
    </source>
</evidence>
<evidence type="ECO:0000313" key="2">
    <source>
        <dbReference type="Proteomes" id="UP001501303"/>
    </source>
</evidence>
<comment type="caution">
    <text evidence="1">The sequence shown here is derived from an EMBL/GenBank/DDBJ whole genome shotgun (WGS) entry which is preliminary data.</text>
</comment>
<dbReference type="RefSeq" id="WP_344259663.1">
    <property type="nucleotide sequence ID" value="NZ_BAAAMJ010000010.1"/>
</dbReference>